<comment type="caution">
    <text evidence="2">The sequence shown here is derived from an EMBL/GenBank/DDBJ whole genome shotgun (WGS) entry which is preliminary data.</text>
</comment>
<evidence type="ECO:0000313" key="2">
    <source>
        <dbReference type="EMBL" id="KAF4621379.1"/>
    </source>
</evidence>
<feature type="compositionally biased region" description="Polar residues" evidence="1">
    <location>
        <begin position="122"/>
        <end position="142"/>
    </location>
</feature>
<proteinExistence type="predicted"/>
<feature type="compositionally biased region" description="Basic and acidic residues" evidence="1">
    <location>
        <begin position="40"/>
        <end position="53"/>
    </location>
</feature>
<keyword evidence="3" id="KW-1185">Reference proteome</keyword>
<evidence type="ECO:0000313" key="3">
    <source>
        <dbReference type="Proteomes" id="UP000521872"/>
    </source>
</evidence>
<feature type="region of interest" description="Disordered" evidence="1">
    <location>
        <begin position="119"/>
        <end position="142"/>
    </location>
</feature>
<protein>
    <submittedName>
        <fullName evidence="2">Uncharacterized protein</fullName>
    </submittedName>
</protein>
<gene>
    <name evidence="2" type="ORF">D9613_000034</name>
</gene>
<feature type="region of interest" description="Disordered" evidence="1">
    <location>
        <begin position="535"/>
        <end position="574"/>
    </location>
</feature>
<feature type="compositionally biased region" description="Polar residues" evidence="1">
    <location>
        <begin position="565"/>
        <end position="574"/>
    </location>
</feature>
<feature type="compositionally biased region" description="Basic residues" evidence="1">
    <location>
        <begin position="738"/>
        <end position="747"/>
    </location>
</feature>
<feature type="compositionally biased region" description="Low complexity" evidence="1">
    <location>
        <begin position="651"/>
        <end position="664"/>
    </location>
</feature>
<organism evidence="2 3">
    <name type="scientific">Agrocybe pediades</name>
    <dbReference type="NCBI Taxonomy" id="84607"/>
    <lineage>
        <taxon>Eukaryota</taxon>
        <taxon>Fungi</taxon>
        <taxon>Dikarya</taxon>
        <taxon>Basidiomycota</taxon>
        <taxon>Agaricomycotina</taxon>
        <taxon>Agaricomycetes</taxon>
        <taxon>Agaricomycetidae</taxon>
        <taxon>Agaricales</taxon>
        <taxon>Agaricineae</taxon>
        <taxon>Strophariaceae</taxon>
        <taxon>Agrocybe</taxon>
    </lineage>
</organism>
<dbReference type="EMBL" id="JAACJL010000015">
    <property type="protein sequence ID" value="KAF4621379.1"/>
    <property type="molecule type" value="Genomic_DNA"/>
</dbReference>
<accession>A0A8H4R105</accession>
<reference evidence="2 3" key="1">
    <citation type="submission" date="2019-12" db="EMBL/GenBank/DDBJ databases">
        <authorList>
            <person name="Floudas D."/>
            <person name="Bentzer J."/>
            <person name="Ahren D."/>
            <person name="Johansson T."/>
            <person name="Persson P."/>
            <person name="Tunlid A."/>
        </authorList>
    </citation>
    <scope>NUCLEOTIDE SEQUENCE [LARGE SCALE GENOMIC DNA]</scope>
    <source>
        <strain evidence="2 3">CBS 102.39</strain>
    </source>
</reference>
<name>A0A8H4R105_9AGAR</name>
<feature type="compositionally biased region" description="Polar residues" evidence="1">
    <location>
        <begin position="606"/>
        <end position="618"/>
    </location>
</feature>
<feature type="region of interest" description="Disordered" evidence="1">
    <location>
        <begin position="1"/>
        <end position="70"/>
    </location>
</feature>
<feature type="region of interest" description="Disordered" evidence="1">
    <location>
        <begin position="603"/>
        <end position="664"/>
    </location>
</feature>
<dbReference type="AlphaFoldDB" id="A0A8H4R105"/>
<feature type="region of interest" description="Disordered" evidence="1">
    <location>
        <begin position="725"/>
        <end position="747"/>
    </location>
</feature>
<feature type="region of interest" description="Disordered" evidence="1">
    <location>
        <begin position="496"/>
        <end position="515"/>
    </location>
</feature>
<feature type="compositionally biased region" description="Low complexity" evidence="1">
    <location>
        <begin position="540"/>
        <end position="549"/>
    </location>
</feature>
<evidence type="ECO:0000256" key="1">
    <source>
        <dbReference type="SAM" id="MobiDB-lite"/>
    </source>
</evidence>
<sequence length="747" mass="80481">MNYPFSPASTLVDDGGTSPSNSPLQGTIIPESSASGSASDSRKPRQKIGDRLKKLGRKIRRNRSKSRLASPRITVNEAVFPSIETAIAPASPAANIEYPMSPQSFTHERLLSIVSELEESTTEGGRQYSTMISPQDTETPGEQTFAERWRSFISYVPLFSKQPSYPTAQEPSSESRLMRFLSTPSLMNGDTKDRPSIWSILDAKSPSASAPAALPPEVESTAEENVSIFSDTSSVMIYSPLIPSIDDHVELAELVTVEDSIPDKPDAIPETSWTTMFSSWWFSKTPVSVNAQLNSSSGQPIEETAASPRNTGVGLVPSAGNLQKPRAWVPSTTKLSVQAMWWGYRLYLPPPVLEILDDQTLEATKRAAMITTALSWFFSNLPLSVLPPAVRPGVMLLQTLVPYLGYIGGFISWSWSTIRGYDVGRGVTLTATWLLPIALIPGTWHENDFPISPGSPKPIPLPSLGYYFSETGSSSPSSTATPTPSSQQAIASVYPSFETTTPSSPPSPFIPSTTTATPSIPSHYAYTNVSPATSNPWTISSPHPSTSTHEALHSPPLTPDPATRSPRSLSWNPWQSPSLSASRVLSPSTSNTQSFTSVMSRVDGTNVPSQRHSPSPSVFYTPLSSSSMLSPPPPPPQQLFVTIPSSPPFSSPAASSSYTTPYSQPSALSPYPQNWVFVPVASPPSSPDDTLPPVPPIPSPPVVPLGSPLMEQLLHGPLMPVVPLPEEDVNVGQQVSQAKKKRRSGRR</sequence>
<feature type="compositionally biased region" description="Basic residues" evidence="1">
    <location>
        <begin position="54"/>
        <end position="66"/>
    </location>
</feature>
<dbReference type="Proteomes" id="UP000521872">
    <property type="component" value="Unassembled WGS sequence"/>
</dbReference>